<dbReference type="STRING" id="28028.CFLV_03065"/>
<dbReference type="EMBL" id="CP009246">
    <property type="protein sequence ID" value="APT86272.1"/>
    <property type="molecule type" value="Genomic_DNA"/>
</dbReference>
<keyword evidence="4" id="KW-1185">Reference proteome</keyword>
<dbReference type="InterPro" id="IPR051599">
    <property type="entry name" value="Cell_Envelope_Assoc"/>
</dbReference>
<dbReference type="CDD" id="cd06259">
    <property type="entry name" value="YdcF-like"/>
    <property type="match status" value="1"/>
</dbReference>
<dbReference type="PANTHER" id="PTHR30336:SF20">
    <property type="entry name" value="DUF218 DOMAIN-CONTAINING PROTEIN"/>
    <property type="match status" value="1"/>
</dbReference>
<sequence length="154" mass="17335">MLVAMSQPLLVLGARVVDGEPGPMLATRLDKAIELASHLPEPIIVSGKGEAEAMQRYLVDHGIDPRRIVVELDATSTNENLERAVRLSPGAELFHVITSDFHIVRTRLWAWHLGIPVRMHSARTPWSLKASNYLREVVATPHSALRVLWRKWRV</sequence>
<dbReference type="KEGG" id="cfc:CFLV_03065"/>
<evidence type="ECO:0000313" key="5">
    <source>
        <dbReference type="Proteomes" id="UP000315353"/>
    </source>
</evidence>
<evidence type="ECO:0000313" key="2">
    <source>
        <dbReference type="EMBL" id="APT86272.1"/>
    </source>
</evidence>
<reference evidence="3 5" key="2">
    <citation type="submission" date="2019-06" db="EMBL/GenBank/DDBJ databases">
        <title>Whole genome shotgun sequence of Corynebacterium flavescens NBRC 14136.</title>
        <authorList>
            <person name="Hosoyama A."/>
            <person name="Uohara A."/>
            <person name="Ohji S."/>
            <person name="Ichikawa N."/>
        </authorList>
    </citation>
    <scope>NUCLEOTIDE SEQUENCE [LARGE SCALE GENOMIC DNA]</scope>
    <source>
        <strain evidence="3 5">NBRC 14136</strain>
    </source>
</reference>
<dbReference type="Gene3D" id="3.40.50.620">
    <property type="entry name" value="HUPs"/>
    <property type="match status" value="1"/>
</dbReference>
<feature type="domain" description="DUF218" evidence="1">
    <location>
        <begin position="10"/>
        <end position="138"/>
    </location>
</feature>
<gene>
    <name evidence="3" type="ORF">CFL01nite_14390</name>
    <name evidence="2" type="ORF">CFLV_03065</name>
</gene>
<protein>
    <recommendedName>
        <fullName evidence="1">DUF218 domain-containing protein</fullName>
    </recommendedName>
</protein>
<organism evidence="2 4">
    <name type="scientific">Corynebacterium flavescens</name>
    <dbReference type="NCBI Taxonomy" id="28028"/>
    <lineage>
        <taxon>Bacteria</taxon>
        <taxon>Bacillati</taxon>
        <taxon>Actinomycetota</taxon>
        <taxon>Actinomycetes</taxon>
        <taxon>Mycobacteriales</taxon>
        <taxon>Corynebacteriaceae</taxon>
        <taxon>Corynebacterium</taxon>
    </lineage>
</organism>
<dbReference type="GO" id="GO:0005886">
    <property type="term" value="C:plasma membrane"/>
    <property type="evidence" value="ECO:0007669"/>
    <property type="project" value="TreeGrafter"/>
</dbReference>
<dbReference type="Proteomes" id="UP000315353">
    <property type="component" value="Unassembled WGS sequence"/>
</dbReference>
<dbReference type="Proteomes" id="UP000185479">
    <property type="component" value="Chromosome"/>
</dbReference>
<reference evidence="2 4" key="1">
    <citation type="submission" date="2014-08" db="EMBL/GenBank/DDBJ databases">
        <title>Complete genome sequence of Corynebacterium flavescens OJ8(T)(=DSM 20296(T)), isolated from cheese.</title>
        <authorList>
            <person name="Ruckert C."/>
            <person name="Albersmeier A."/>
            <person name="Winkler A."/>
            <person name="Kalinowski J."/>
        </authorList>
    </citation>
    <scope>NUCLEOTIDE SEQUENCE [LARGE SCALE GENOMIC DNA]</scope>
    <source>
        <strain evidence="2 4">OJ8</strain>
    </source>
</reference>
<dbReference type="AlphaFoldDB" id="A0A1L7CK93"/>
<accession>A0A1L7CK93</accession>
<evidence type="ECO:0000313" key="4">
    <source>
        <dbReference type="Proteomes" id="UP000185479"/>
    </source>
</evidence>
<proteinExistence type="predicted"/>
<dbReference type="Pfam" id="PF02698">
    <property type="entry name" value="DUF218"/>
    <property type="match status" value="1"/>
</dbReference>
<evidence type="ECO:0000259" key="1">
    <source>
        <dbReference type="Pfam" id="PF02698"/>
    </source>
</evidence>
<dbReference type="PANTHER" id="PTHR30336">
    <property type="entry name" value="INNER MEMBRANE PROTEIN, PROBABLE PERMEASE"/>
    <property type="match status" value="1"/>
</dbReference>
<name>A0A1L7CK93_CORFL</name>
<evidence type="ECO:0000313" key="3">
    <source>
        <dbReference type="EMBL" id="GEB97944.1"/>
    </source>
</evidence>
<dbReference type="InterPro" id="IPR003848">
    <property type="entry name" value="DUF218"/>
</dbReference>
<dbReference type="EMBL" id="BJNB01000020">
    <property type="protein sequence ID" value="GEB97944.1"/>
    <property type="molecule type" value="Genomic_DNA"/>
</dbReference>
<dbReference type="InterPro" id="IPR014729">
    <property type="entry name" value="Rossmann-like_a/b/a_fold"/>
</dbReference>